<reference evidence="1" key="1">
    <citation type="submission" date="2021-02" db="EMBL/GenBank/DDBJ databases">
        <authorList>
            <person name="Bekaert M."/>
        </authorList>
    </citation>
    <scope>NUCLEOTIDE SEQUENCE</scope>
    <source>
        <strain evidence="1">IoA-00</strain>
    </source>
</reference>
<dbReference type="EMBL" id="HG994590">
    <property type="protein sequence ID" value="CAF2806936.1"/>
    <property type="molecule type" value="Genomic_DNA"/>
</dbReference>
<sequence>MGSALTDQETPIDGNNIELIEERVRNQDVPLLEKVLMILLELTIVMGLAQRRSVHIQFIPVWKRHFNRHNHHTLLHIPINRRNEIENTNVKSLQVNKVELPVVMIEIQEQDGLWRQVRALIDSEIDTHLIRKDIMSQLGSEKELDESRLTKKVKEDIKLVNGHVEVRLKWKKGFPTKLPNNREETIKAMKSVKKGWTYGITQ</sequence>
<gene>
    <name evidence="1" type="ORF">LSAA_2980</name>
</gene>
<organism evidence="1 2">
    <name type="scientific">Lepeophtheirus salmonis</name>
    <name type="common">Salmon louse</name>
    <name type="synonym">Caligus salmonis</name>
    <dbReference type="NCBI Taxonomy" id="72036"/>
    <lineage>
        <taxon>Eukaryota</taxon>
        <taxon>Metazoa</taxon>
        <taxon>Ecdysozoa</taxon>
        <taxon>Arthropoda</taxon>
        <taxon>Crustacea</taxon>
        <taxon>Multicrustacea</taxon>
        <taxon>Hexanauplia</taxon>
        <taxon>Copepoda</taxon>
        <taxon>Siphonostomatoida</taxon>
        <taxon>Caligidae</taxon>
        <taxon>Lepeophtheirus</taxon>
    </lineage>
</organism>
<proteinExistence type="predicted"/>
<dbReference type="Proteomes" id="UP000675881">
    <property type="component" value="Chromosome 11"/>
</dbReference>
<evidence type="ECO:0000313" key="1">
    <source>
        <dbReference type="EMBL" id="CAF2806936.1"/>
    </source>
</evidence>
<keyword evidence="2" id="KW-1185">Reference proteome</keyword>
<accession>A0A7R8CFJ1</accession>
<name>A0A7R8CFJ1_LEPSM</name>
<protein>
    <submittedName>
        <fullName evidence="1">(salmon louse) hypothetical protein</fullName>
    </submittedName>
</protein>
<evidence type="ECO:0000313" key="2">
    <source>
        <dbReference type="Proteomes" id="UP000675881"/>
    </source>
</evidence>
<dbReference type="AlphaFoldDB" id="A0A7R8CFJ1"/>